<evidence type="ECO:0000313" key="2">
    <source>
        <dbReference type="EMBL" id="HIY78376.1"/>
    </source>
</evidence>
<dbReference type="InterPro" id="IPR003494">
    <property type="entry name" value="SHS2_FtsA"/>
</dbReference>
<gene>
    <name evidence="2" type="ORF">H9728_04965</name>
</gene>
<reference evidence="2" key="1">
    <citation type="journal article" date="2021" name="PeerJ">
        <title>Extensive microbial diversity within the chicken gut microbiome revealed by metagenomics and culture.</title>
        <authorList>
            <person name="Gilroy R."/>
            <person name="Ravi A."/>
            <person name="Getino M."/>
            <person name="Pursley I."/>
            <person name="Horton D.L."/>
            <person name="Alikhan N.F."/>
            <person name="Baker D."/>
            <person name="Gharbi K."/>
            <person name="Hall N."/>
            <person name="Watson M."/>
            <person name="Adriaenssens E.M."/>
            <person name="Foster-Nyarko E."/>
            <person name="Jarju S."/>
            <person name="Secka A."/>
            <person name="Antonio M."/>
            <person name="Oren A."/>
            <person name="Chaudhuri R.R."/>
            <person name="La Ragione R."/>
            <person name="Hildebrand F."/>
            <person name="Pallen M.J."/>
        </authorList>
    </citation>
    <scope>NUCLEOTIDE SEQUENCE</scope>
    <source>
        <strain evidence="2">CHK199-9574</strain>
    </source>
</reference>
<dbReference type="GO" id="GO:0051301">
    <property type="term" value="P:cell division"/>
    <property type="evidence" value="ECO:0007669"/>
    <property type="project" value="InterPro"/>
</dbReference>
<dbReference type="InterPro" id="IPR050696">
    <property type="entry name" value="FtsA/MreB"/>
</dbReference>
<dbReference type="AlphaFoldDB" id="A0A9D2CGJ3"/>
<dbReference type="InterPro" id="IPR043129">
    <property type="entry name" value="ATPase_NBD"/>
</dbReference>
<comment type="caution">
    <text evidence="2">The sequence shown here is derived from an EMBL/GenBank/DDBJ whole genome shotgun (WGS) entry which is preliminary data.</text>
</comment>
<evidence type="ECO:0000259" key="1">
    <source>
        <dbReference type="SMART" id="SM00842"/>
    </source>
</evidence>
<dbReference type="Gene3D" id="3.30.420.40">
    <property type="match status" value="1"/>
</dbReference>
<feature type="domain" description="SHS2" evidence="1">
    <location>
        <begin position="6"/>
        <end position="192"/>
    </location>
</feature>
<name>A0A9D2CGJ3_9FIRM</name>
<proteinExistence type="predicted"/>
<accession>A0A9D2CGJ3</accession>
<dbReference type="SMART" id="SM00842">
    <property type="entry name" value="FtsA"/>
    <property type="match status" value="1"/>
</dbReference>
<dbReference type="Proteomes" id="UP000824135">
    <property type="component" value="Unassembled WGS sequence"/>
</dbReference>
<dbReference type="SUPFAM" id="SSF53067">
    <property type="entry name" value="Actin-like ATPase domain"/>
    <property type="match status" value="2"/>
</dbReference>
<evidence type="ECO:0000313" key="3">
    <source>
        <dbReference type="Proteomes" id="UP000824135"/>
    </source>
</evidence>
<dbReference type="PANTHER" id="PTHR32432">
    <property type="entry name" value="CELL DIVISION PROTEIN FTSA-RELATED"/>
    <property type="match status" value="1"/>
</dbReference>
<dbReference type="EMBL" id="DXCO01000035">
    <property type="protein sequence ID" value="HIY78376.1"/>
    <property type="molecule type" value="Genomic_DNA"/>
</dbReference>
<protein>
    <recommendedName>
        <fullName evidence="1">SHS2 domain-containing protein</fullName>
    </recommendedName>
</protein>
<sequence>MNRKSVAVLDVESSDVTALIGERGVNNTFVFKGRQTENYDGFADAEFFSPEGLRRAVFNALEHVESSCGDKISEIYVGVPGEFIKVVTKRNLISFQRKRKVNSYDIRALYENGFTAPEDGYSLIRRSAIFYSLSDKRRTIDPVGMISDSLEGYLSYFLASDRFTEILTNILTEYGIRKINFLPTSLAESLYLIPSEVRDEYALLLDIGYMSMTFSVVCGNGIAYQSACSVGGGHIPACMIQDIDIPFHVAEAILKKVNLSSIDGADSRIEYLDKTETYTVSLSEVKEKVKEGLDLICEVINKCLELCGDRSIDYKPILLTGGGITHIRGAREHISNRLNKVVEILTPNLPYYNKAAQSSLLSLLDMALSDRREKSFIYKILYGFGG</sequence>
<reference evidence="2" key="2">
    <citation type="submission" date="2021-04" db="EMBL/GenBank/DDBJ databases">
        <authorList>
            <person name="Gilroy R."/>
        </authorList>
    </citation>
    <scope>NUCLEOTIDE SEQUENCE</scope>
    <source>
        <strain evidence="2">CHK199-9574</strain>
    </source>
</reference>
<organism evidence="2 3">
    <name type="scientific">Candidatus Borkfalkia excrementavium</name>
    <dbReference type="NCBI Taxonomy" id="2838505"/>
    <lineage>
        <taxon>Bacteria</taxon>
        <taxon>Bacillati</taxon>
        <taxon>Bacillota</taxon>
        <taxon>Clostridia</taxon>
        <taxon>Christensenellales</taxon>
        <taxon>Christensenellaceae</taxon>
        <taxon>Candidatus Borkfalkia</taxon>
    </lineage>
</organism>